<sequence length="79" mass="9356">MVDTRARMNMLRLIEDCYFVRDLESPGPVMGRFFVFGCRFRFRSAHDSYSVACEAFSERQKHQLRFSSSVPIGFEFEFL</sequence>
<accession>A0A2P2R2P9</accession>
<reference evidence="1" key="1">
    <citation type="submission" date="2018-02" db="EMBL/GenBank/DDBJ databases">
        <title>Rhizophora mucronata_Transcriptome.</title>
        <authorList>
            <person name="Meera S.P."/>
            <person name="Sreeshan A."/>
            <person name="Augustine A."/>
        </authorList>
    </citation>
    <scope>NUCLEOTIDE SEQUENCE</scope>
    <source>
        <tissue evidence="1">Leaf</tissue>
    </source>
</reference>
<organism evidence="1">
    <name type="scientific">Rhizophora mucronata</name>
    <name type="common">Asiatic mangrove</name>
    <dbReference type="NCBI Taxonomy" id="61149"/>
    <lineage>
        <taxon>Eukaryota</taxon>
        <taxon>Viridiplantae</taxon>
        <taxon>Streptophyta</taxon>
        <taxon>Embryophyta</taxon>
        <taxon>Tracheophyta</taxon>
        <taxon>Spermatophyta</taxon>
        <taxon>Magnoliopsida</taxon>
        <taxon>eudicotyledons</taxon>
        <taxon>Gunneridae</taxon>
        <taxon>Pentapetalae</taxon>
        <taxon>rosids</taxon>
        <taxon>fabids</taxon>
        <taxon>Malpighiales</taxon>
        <taxon>Rhizophoraceae</taxon>
        <taxon>Rhizophora</taxon>
    </lineage>
</organism>
<dbReference type="EMBL" id="GGEC01092967">
    <property type="protein sequence ID" value="MBX73451.1"/>
    <property type="molecule type" value="Transcribed_RNA"/>
</dbReference>
<name>A0A2P2R2P9_RHIMU</name>
<protein>
    <submittedName>
        <fullName evidence="1">Uncharacterized protein</fullName>
    </submittedName>
</protein>
<evidence type="ECO:0000313" key="1">
    <source>
        <dbReference type="EMBL" id="MBX73451.1"/>
    </source>
</evidence>
<dbReference type="AlphaFoldDB" id="A0A2P2R2P9"/>
<proteinExistence type="predicted"/>